<dbReference type="Proteomes" id="UP000186817">
    <property type="component" value="Unassembled WGS sequence"/>
</dbReference>
<dbReference type="AlphaFoldDB" id="A0A1Q9DFV5"/>
<protein>
    <submittedName>
        <fullName evidence="2">Uncharacterized protein</fullName>
    </submittedName>
</protein>
<name>A0A1Q9DFV5_SYMMI</name>
<feature type="region of interest" description="Disordered" evidence="1">
    <location>
        <begin position="98"/>
        <end position="132"/>
    </location>
</feature>
<dbReference type="EMBL" id="LSRX01000559">
    <property type="protein sequence ID" value="OLP94074.1"/>
    <property type="molecule type" value="Genomic_DNA"/>
</dbReference>
<organism evidence="2 3">
    <name type="scientific">Symbiodinium microadriaticum</name>
    <name type="common">Dinoflagellate</name>
    <name type="synonym">Zooxanthella microadriatica</name>
    <dbReference type="NCBI Taxonomy" id="2951"/>
    <lineage>
        <taxon>Eukaryota</taxon>
        <taxon>Sar</taxon>
        <taxon>Alveolata</taxon>
        <taxon>Dinophyceae</taxon>
        <taxon>Suessiales</taxon>
        <taxon>Symbiodiniaceae</taxon>
        <taxon>Symbiodinium</taxon>
    </lineage>
</organism>
<sequence length="132" mass="14844">MKEYWKGFATSWAPSNLNRSILFDELQWPKTSVGPQGGGDDQLKHLFRVGRGNASCFRCRFADVMVTGCLHTLGVRRRSKTPGVMTTLREVMEGAKAQLETQEQEEAKKYEQAEAATESGTTRTFLPSWRGI</sequence>
<comment type="caution">
    <text evidence="2">The sequence shown here is derived from an EMBL/GenBank/DDBJ whole genome shotgun (WGS) entry which is preliminary data.</text>
</comment>
<reference evidence="2 3" key="1">
    <citation type="submission" date="2016-02" db="EMBL/GenBank/DDBJ databases">
        <title>Genome analysis of coral dinoflagellate symbionts highlights evolutionary adaptations to a symbiotic lifestyle.</title>
        <authorList>
            <person name="Aranda M."/>
            <person name="Li Y."/>
            <person name="Liew Y.J."/>
            <person name="Baumgarten S."/>
            <person name="Simakov O."/>
            <person name="Wilson M."/>
            <person name="Piel J."/>
            <person name="Ashoor H."/>
            <person name="Bougouffa S."/>
            <person name="Bajic V.B."/>
            <person name="Ryu T."/>
            <person name="Ravasi T."/>
            <person name="Bayer T."/>
            <person name="Micklem G."/>
            <person name="Kim H."/>
            <person name="Bhak J."/>
            <person name="Lajeunesse T.C."/>
            <person name="Voolstra C.R."/>
        </authorList>
    </citation>
    <scope>NUCLEOTIDE SEQUENCE [LARGE SCALE GENOMIC DNA]</scope>
    <source>
        <strain evidence="2 3">CCMP2467</strain>
    </source>
</reference>
<accession>A0A1Q9DFV5</accession>
<evidence type="ECO:0000313" key="3">
    <source>
        <dbReference type="Proteomes" id="UP000186817"/>
    </source>
</evidence>
<gene>
    <name evidence="2" type="ORF">AK812_SmicGene23950</name>
</gene>
<keyword evidence="3" id="KW-1185">Reference proteome</keyword>
<evidence type="ECO:0000313" key="2">
    <source>
        <dbReference type="EMBL" id="OLP94074.1"/>
    </source>
</evidence>
<evidence type="ECO:0000256" key="1">
    <source>
        <dbReference type="SAM" id="MobiDB-lite"/>
    </source>
</evidence>
<proteinExistence type="predicted"/>